<organism evidence="1 2">
    <name type="scientific">Paenibacillus vini</name>
    <dbReference type="NCBI Taxonomy" id="1476024"/>
    <lineage>
        <taxon>Bacteria</taxon>
        <taxon>Bacillati</taxon>
        <taxon>Bacillota</taxon>
        <taxon>Bacilli</taxon>
        <taxon>Bacillales</taxon>
        <taxon>Paenibacillaceae</taxon>
        <taxon>Paenibacillus</taxon>
    </lineage>
</organism>
<name>A0ABQ4MDX8_9BACL</name>
<keyword evidence="2" id="KW-1185">Reference proteome</keyword>
<evidence type="ECO:0000313" key="1">
    <source>
        <dbReference type="EMBL" id="GIP54199.1"/>
    </source>
</evidence>
<accession>A0ABQ4MDX8</accession>
<dbReference type="Proteomes" id="UP000679992">
    <property type="component" value="Unassembled WGS sequence"/>
</dbReference>
<reference evidence="1 2" key="1">
    <citation type="submission" date="2021-03" db="EMBL/GenBank/DDBJ databases">
        <title>Antimicrobial resistance genes in bacteria isolated from Japanese honey, and their potential for conferring macrolide and lincosamide resistance in the American foulbrood pathogen Paenibacillus larvae.</title>
        <authorList>
            <person name="Okamoto M."/>
            <person name="Kumagai M."/>
            <person name="Kanamori H."/>
            <person name="Takamatsu D."/>
        </authorList>
    </citation>
    <scope>NUCLEOTIDE SEQUENCE [LARGE SCALE GENOMIC DNA]</scope>
    <source>
        <strain evidence="1 2">J42TS3</strain>
    </source>
</reference>
<evidence type="ECO:0000313" key="2">
    <source>
        <dbReference type="Proteomes" id="UP000679992"/>
    </source>
</evidence>
<comment type="caution">
    <text evidence="1">The sequence shown here is derived from an EMBL/GenBank/DDBJ whole genome shotgun (WGS) entry which is preliminary data.</text>
</comment>
<protein>
    <submittedName>
        <fullName evidence="1">Uncharacterized protein</fullName>
    </submittedName>
</protein>
<proteinExistence type="predicted"/>
<gene>
    <name evidence="1" type="ORF">J42TS3_32340</name>
</gene>
<sequence length="79" mass="9111">MNGIDKRNKLEEHPFLYRTAKNGAVFLEYFGKVVKTLKGKEAERFLEKVNAAKDEKELQLLLAKATGNFKRGNERPLKM</sequence>
<dbReference type="RefSeq" id="WP_213655551.1">
    <property type="nucleotide sequence ID" value="NZ_BOSL01000010.1"/>
</dbReference>
<dbReference type="EMBL" id="BOSL01000010">
    <property type="protein sequence ID" value="GIP54199.1"/>
    <property type="molecule type" value="Genomic_DNA"/>
</dbReference>